<name>A0AAV7JSV9_9METZ</name>
<dbReference type="EMBL" id="JAKMXF010000303">
    <property type="protein sequence ID" value="KAI6651491.1"/>
    <property type="molecule type" value="Genomic_DNA"/>
</dbReference>
<protein>
    <submittedName>
        <fullName evidence="2">Uncharacterized protein</fullName>
    </submittedName>
</protein>
<accession>A0AAV7JSV9</accession>
<keyword evidence="3" id="KW-1185">Reference proteome</keyword>
<sequence>MDYVLVDPALFNIHDDELAQNAEAVWLLNNLNESSERLESQFTNSRMRTRRQSNRTEPYSIPDRFQSNLSSIYPLPHLSQTNHPHLTVPLQTVLPSVSAAVVYPTSVSLPQQLVTGIAPPVQSFLLTSLENATSHIIGAHSTVAALGAHPQSLNPQVDRPLAVLQGGIATALTDPSQVPTVISAPSLIPPLSLHSDPLLNRNIWDQGFMPIHISATQHQPTN</sequence>
<dbReference type="AlphaFoldDB" id="A0AAV7JSV9"/>
<comment type="caution">
    <text evidence="2">The sequence shown here is derived from an EMBL/GenBank/DDBJ whole genome shotgun (WGS) entry which is preliminary data.</text>
</comment>
<feature type="region of interest" description="Disordered" evidence="1">
    <location>
        <begin position="38"/>
        <end position="60"/>
    </location>
</feature>
<evidence type="ECO:0000313" key="2">
    <source>
        <dbReference type="EMBL" id="KAI6651491.1"/>
    </source>
</evidence>
<reference evidence="2 3" key="1">
    <citation type="journal article" date="2023" name="BMC Biol.">
        <title>The compact genome of the sponge Oopsacas minuta (Hexactinellida) is lacking key metazoan core genes.</title>
        <authorList>
            <person name="Santini S."/>
            <person name="Schenkelaars Q."/>
            <person name="Jourda C."/>
            <person name="Duchesne M."/>
            <person name="Belahbib H."/>
            <person name="Rocher C."/>
            <person name="Selva M."/>
            <person name="Riesgo A."/>
            <person name="Vervoort M."/>
            <person name="Leys S.P."/>
            <person name="Kodjabachian L."/>
            <person name="Le Bivic A."/>
            <person name="Borchiellini C."/>
            <person name="Claverie J.M."/>
            <person name="Renard E."/>
        </authorList>
    </citation>
    <scope>NUCLEOTIDE SEQUENCE [LARGE SCALE GENOMIC DNA]</scope>
    <source>
        <strain evidence="2">SPO-2</strain>
    </source>
</reference>
<dbReference type="Proteomes" id="UP001165289">
    <property type="component" value="Unassembled WGS sequence"/>
</dbReference>
<evidence type="ECO:0000313" key="3">
    <source>
        <dbReference type="Proteomes" id="UP001165289"/>
    </source>
</evidence>
<organism evidence="2 3">
    <name type="scientific">Oopsacas minuta</name>
    <dbReference type="NCBI Taxonomy" id="111878"/>
    <lineage>
        <taxon>Eukaryota</taxon>
        <taxon>Metazoa</taxon>
        <taxon>Porifera</taxon>
        <taxon>Hexactinellida</taxon>
        <taxon>Hexasterophora</taxon>
        <taxon>Lyssacinosida</taxon>
        <taxon>Leucopsacidae</taxon>
        <taxon>Oopsacas</taxon>
    </lineage>
</organism>
<evidence type="ECO:0000256" key="1">
    <source>
        <dbReference type="SAM" id="MobiDB-lite"/>
    </source>
</evidence>
<proteinExistence type="predicted"/>
<gene>
    <name evidence="2" type="ORF">LOD99_5099</name>
</gene>